<keyword evidence="4" id="KW-1003">Cell membrane</keyword>
<reference evidence="13" key="1">
    <citation type="submission" date="2023-04" db="EMBL/GenBank/DDBJ databases">
        <authorList>
            <person name="Vijverberg K."/>
            <person name="Xiong W."/>
            <person name="Schranz E."/>
        </authorList>
    </citation>
    <scope>NUCLEOTIDE SEQUENCE</scope>
</reference>
<dbReference type="InterPro" id="IPR035892">
    <property type="entry name" value="C2_domain_sf"/>
</dbReference>
<evidence type="ECO:0000313" key="14">
    <source>
        <dbReference type="Proteomes" id="UP001177003"/>
    </source>
</evidence>
<keyword evidence="9" id="KW-0472">Membrane</keyword>
<evidence type="ECO:0000256" key="10">
    <source>
        <dbReference type="ARBA" id="ARBA00023242"/>
    </source>
</evidence>
<dbReference type="GO" id="GO:0046872">
    <property type="term" value="F:metal ion binding"/>
    <property type="evidence" value="ECO:0007669"/>
    <property type="project" value="UniProtKB-KW"/>
</dbReference>
<proteinExistence type="inferred from homology"/>
<dbReference type="Gene3D" id="2.60.40.150">
    <property type="entry name" value="C2 domain"/>
    <property type="match status" value="1"/>
</dbReference>
<dbReference type="SUPFAM" id="SSF49562">
    <property type="entry name" value="C2 domain (Calcium/lipid-binding domain, CaLB)"/>
    <property type="match status" value="1"/>
</dbReference>
<keyword evidence="6" id="KW-0479">Metal-binding</keyword>
<evidence type="ECO:0000256" key="1">
    <source>
        <dbReference type="ARBA" id="ARBA00004123"/>
    </source>
</evidence>
<keyword evidence="8" id="KW-0446">Lipid-binding</keyword>
<evidence type="ECO:0000256" key="8">
    <source>
        <dbReference type="ARBA" id="ARBA00023121"/>
    </source>
</evidence>
<evidence type="ECO:0000256" key="4">
    <source>
        <dbReference type="ARBA" id="ARBA00022475"/>
    </source>
</evidence>
<organism evidence="13 14">
    <name type="scientific">Lactuca saligna</name>
    <name type="common">Willowleaf lettuce</name>
    <dbReference type="NCBI Taxonomy" id="75948"/>
    <lineage>
        <taxon>Eukaryota</taxon>
        <taxon>Viridiplantae</taxon>
        <taxon>Streptophyta</taxon>
        <taxon>Embryophyta</taxon>
        <taxon>Tracheophyta</taxon>
        <taxon>Spermatophyta</taxon>
        <taxon>Magnoliopsida</taxon>
        <taxon>eudicotyledons</taxon>
        <taxon>Gunneridae</taxon>
        <taxon>Pentapetalae</taxon>
        <taxon>asterids</taxon>
        <taxon>campanulids</taxon>
        <taxon>Asterales</taxon>
        <taxon>Asteraceae</taxon>
        <taxon>Cichorioideae</taxon>
        <taxon>Cichorieae</taxon>
        <taxon>Lactucinae</taxon>
        <taxon>Lactuca</taxon>
    </lineage>
</organism>
<accession>A0AA35W1K4</accession>
<keyword evidence="7" id="KW-0106">Calcium</keyword>
<dbReference type="AlphaFoldDB" id="A0AA35W1K4"/>
<gene>
    <name evidence="13" type="ORF">LSALG_LOCUS12644</name>
</gene>
<sequence length="219" mass="25240">MLGPSNRDNSQQRERWRCSFPLESVMGIGWKPIYKPQLRVEILNPFVSLLSNTEVQACILRVHIHKGVNLAIRDLRSSDPYVIIRMGKQKLKTRVVKKNLNPVWDEDLTLSIVEPLPVKLEVYDRDLFSADDRMGDAEFDFTPFLEAVRMRLNSDILNNTIITTVKPTRTNCLAEESYITWTDGRVVQNMVLRLRNVECGEIEIKLSWIDVPGGGNKRM</sequence>
<evidence type="ECO:0000259" key="12">
    <source>
        <dbReference type="PROSITE" id="PS50004"/>
    </source>
</evidence>
<dbReference type="Pfam" id="PF00168">
    <property type="entry name" value="C2"/>
    <property type="match status" value="1"/>
</dbReference>
<dbReference type="InterPro" id="IPR000008">
    <property type="entry name" value="C2_dom"/>
</dbReference>
<evidence type="ECO:0000256" key="9">
    <source>
        <dbReference type="ARBA" id="ARBA00023136"/>
    </source>
</evidence>
<evidence type="ECO:0000256" key="6">
    <source>
        <dbReference type="ARBA" id="ARBA00022723"/>
    </source>
</evidence>
<protein>
    <recommendedName>
        <fullName evidence="12">C2 domain-containing protein</fullName>
    </recommendedName>
</protein>
<dbReference type="GO" id="GO:0005634">
    <property type="term" value="C:nucleus"/>
    <property type="evidence" value="ECO:0007669"/>
    <property type="project" value="UniProtKB-SubCell"/>
</dbReference>
<dbReference type="GO" id="GO:0005096">
    <property type="term" value="F:GTPase activator activity"/>
    <property type="evidence" value="ECO:0007669"/>
    <property type="project" value="UniProtKB-KW"/>
</dbReference>
<evidence type="ECO:0000256" key="3">
    <source>
        <dbReference type="ARBA" id="ARBA00022468"/>
    </source>
</evidence>
<evidence type="ECO:0000256" key="5">
    <source>
        <dbReference type="ARBA" id="ARBA00022682"/>
    </source>
</evidence>
<dbReference type="EMBL" id="OX465078">
    <property type="protein sequence ID" value="CAI9272413.1"/>
    <property type="molecule type" value="Genomic_DNA"/>
</dbReference>
<dbReference type="Proteomes" id="UP001177003">
    <property type="component" value="Chromosome 2"/>
</dbReference>
<evidence type="ECO:0000313" key="13">
    <source>
        <dbReference type="EMBL" id="CAI9272413.1"/>
    </source>
</evidence>
<dbReference type="PANTHER" id="PTHR45933:SF28">
    <property type="entry name" value="C2 DOMAIN-CONTAINING PROTEIN"/>
    <property type="match status" value="1"/>
</dbReference>
<comment type="subcellular location">
    <subcellularLocation>
        <location evidence="2">Cell membrane</location>
    </subcellularLocation>
    <subcellularLocation>
        <location evidence="1">Nucleus</location>
    </subcellularLocation>
</comment>
<feature type="domain" description="C2" evidence="12">
    <location>
        <begin position="41"/>
        <end position="154"/>
    </location>
</feature>
<dbReference type="PANTHER" id="PTHR45933">
    <property type="entry name" value="PROTEIN C2-DOMAIN ABA-RELATED 4"/>
    <property type="match status" value="1"/>
</dbReference>
<comment type="similarity">
    <text evidence="11">Belongs to the plant CAR protein family.</text>
</comment>
<dbReference type="GO" id="GO:0005886">
    <property type="term" value="C:plasma membrane"/>
    <property type="evidence" value="ECO:0007669"/>
    <property type="project" value="UniProtKB-SubCell"/>
</dbReference>
<keyword evidence="14" id="KW-1185">Reference proteome</keyword>
<keyword evidence="5" id="KW-0938">Abscisic acid signaling pathway</keyword>
<keyword evidence="10" id="KW-0539">Nucleus</keyword>
<dbReference type="CDD" id="cd04038">
    <property type="entry name" value="C2_ArfGAP"/>
    <property type="match status" value="1"/>
</dbReference>
<keyword evidence="3" id="KW-0343">GTPase activation</keyword>
<dbReference type="InterPro" id="IPR044562">
    <property type="entry name" value="CAR1-11"/>
</dbReference>
<evidence type="ECO:0000256" key="11">
    <source>
        <dbReference type="ARBA" id="ARBA00024037"/>
    </source>
</evidence>
<dbReference type="SMART" id="SM00239">
    <property type="entry name" value="C2"/>
    <property type="match status" value="1"/>
</dbReference>
<evidence type="ECO:0000256" key="7">
    <source>
        <dbReference type="ARBA" id="ARBA00022837"/>
    </source>
</evidence>
<dbReference type="PROSITE" id="PS50004">
    <property type="entry name" value="C2"/>
    <property type="match status" value="1"/>
</dbReference>
<dbReference type="GO" id="GO:0009738">
    <property type="term" value="P:abscisic acid-activated signaling pathway"/>
    <property type="evidence" value="ECO:0007669"/>
    <property type="project" value="UniProtKB-KW"/>
</dbReference>
<name>A0AA35W1K4_LACSI</name>
<dbReference type="GO" id="GO:0008289">
    <property type="term" value="F:lipid binding"/>
    <property type="evidence" value="ECO:0007669"/>
    <property type="project" value="UniProtKB-KW"/>
</dbReference>
<evidence type="ECO:0000256" key="2">
    <source>
        <dbReference type="ARBA" id="ARBA00004236"/>
    </source>
</evidence>